<evidence type="ECO:0000313" key="8">
    <source>
        <dbReference type="Proteomes" id="UP000064137"/>
    </source>
</evidence>
<dbReference type="InterPro" id="IPR013325">
    <property type="entry name" value="RNA_pol_sigma_r2"/>
</dbReference>
<name>A0A0U4HH14_9PSED</name>
<feature type="domain" description="RNA polymerase sigma-70 region 2" evidence="5">
    <location>
        <begin position="2"/>
        <end position="41"/>
    </location>
</feature>
<dbReference type="Pfam" id="PF08281">
    <property type="entry name" value="Sigma70_r4_2"/>
    <property type="match status" value="1"/>
</dbReference>
<dbReference type="SUPFAM" id="SSF88946">
    <property type="entry name" value="Sigma2 domain of RNA polymerase sigma factors"/>
    <property type="match status" value="1"/>
</dbReference>
<dbReference type="Gene3D" id="1.10.1740.10">
    <property type="match status" value="1"/>
</dbReference>
<dbReference type="AlphaFoldDB" id="A0A0U4HH14"/>
<dbReference type="Gene3D" id="1.10.10.10">
    <property type="entry name" value="Winged helix-like DNA-binding domain superfamily/Winged helix DNA-binding domain"/>
    <property type="match status" value="1"/>
</dbReference>
<dbReference type="SUPFAM" id="SSF88659">
    <property type="entry name" value="Sigma3 and sigma4 domains of RNA polymerase sigma factors"/>
    <property type="match status" value="1"/>
</dbReference>
<accession>A0A0U4HH14</accession>
<dbReference type="EMBL" id="CP013987">
    <property type="protein sequence ID" value="ALZ85114.1"/>
    <property type="molecule type" value="Genomic_DNA"/>
</dbReference>
<dbReference type="KEGG" id="por:APT59_13265"/>
<evidence type="ECO:0000259" key="6">
    <source>
        <dbReference type="Pfam" id="PF08281"/>
    </source>
</evidence>
<keyword evidence="4" id="KW-0804">Transcription</keyword>
<dbReference type="GO" id="GO:0003677">
    <property type="term" value="F:DNA binding"/>
    <property type="evidence" value="ECO:0007669"/>
    <property type="project" value="InterPro"/>
</dbReference>
<dbReference type="PANTHER" id="PTHR43133">
    <property type="entry name" value="RNA POLYMERASE ECF-TYPE SIGMA FACTO"/>
    <property type="match status" value="1"/>
</dbReference>
<gene>
    <name evidence="7" type="ORF">APT59_13265</name>
</gene>
<dbReference type="PANTHER" id="PTHR43133:SF63">
    <property type="entry name" value="RNA POLYMERASE SIGMA FACTOR FECI-RELATED"/>
    <property type="match status" value="1"/>
</dbReference>
<dbReference type="GO" id="GO:0016987">
    <property type="term" value="F:sigma factor activity"/>
    <property type="evidence" value="ECO:0007669"/>
    <property type="project" value="UniProtKB-KW"/>
</dbReference>
<dbReference type="NCBIfam" id="TIGR02937">
    <property type="entry name" value="sigma70-ECF"/>
    <property type="match status" value="1"/>
</dbReference>
<protein>
    <recommendedName>
        <fullName evidence="9">RNA polymerase subunit sigma-24</fullName>
    </recommendedName>
</protein>
<dbReference type="InterPro" id="IPR039425">
    <property type="entry name" value="RNA_pol_sigma-70-like"/>
</dbReference>
<evidence type="ECO:0000256" key="2">
    <source>
        <dbReference type="ARBA" id="ARBA00023015"/>
    </source>
</evidence>
<dbReference type="InterPro" id="IPR036388">
    <property type="entry name" value="WH-like_DNA-bd_sf"/>
</dbReference>
<feature type="domain" description="RNA polymerase sigma factor 70 region 4 type 2" evidence="6">
    <location>
        <begin position="76"/>
        <end position="125"/>
    </location>
</feature>
<keyword evidence="2" id="KW-0805">Transcription regulation</keyword>
<dbReference type="InterPro" id="IPR007627">
    <property type="entry name" value="RNA_pol_sigma70_r2"/>
</dbReference>
<evidence type="ECO:0000256" key="1">
    <source>
        <dbReference type="ARBA" id="ARBA00010641"/>
    </source>
</evidence>
<dbReference type="Pfam" id="PF04542">
    <property type="entry name" value="Sigma70_r2"/>
    <property type="match status" value="1"/>
</dbReference>
<dbReference type="Proteomes" id="UP000064137">
    <property type="component" value="Chromosome"/>
</dbReference>
<dbReference type="InterPro" id="IPR013249">
    <property type="entry name" value="RNA_pol_sigma70_r4_t2"/>
</dbReference>
<dbReference type="InterPro" id="IPR014284">
    <property type="entry name" value="RNA_pol_sigma-70_dom"/>
</dbReference>
<comment type="similarity">
    <text evidence="1">Belongs to the sigma-70 factor family. ECF subfamily.</text>
</comment>
<keyword evidence="3" id="KW-0731">Sigma factor</keyword>
<organism evidence="7 8">
    <name type="scientific">Pseudomonas oryzihabitans</name>
    <dbReference type="NCBI Taxonomy" id="47885"/>
    <lineage>
        <taxon>Bacteria</taxon>
        <taxon>Pseudomonadati</taxon>
        <taxon>Pseudomonadota</taxon>
        <taxon>Gammaproteobacteria</taxon>
        <taxon>Pseudomonadales</taxon>
        <taxon>Pseudomonadaceae</taxon>
        <taxon>Pseudomonas</taxon>
    </lineage>
</organism>
<sequence length="145" mass="16483">MVQEAFLKVWERRDSQAVVEPSRYLYRVVQNLAVDQLRRKKLEERWFVSPDEQDEGVASDHSAERVVQAREEIGLVVRALRQLPARTQDVITLCRVEGLTQRDVARRIGASPALVNFLLQDATLHCRNSLTGSCAARNCPTRGRA</sequence>
<evidence type="ECO:0000256" key="3">
    <source>
        <dbReference type="ARBA" id="ARBA00023082"/>
    </source>
</evidence>
<proteinExistence type="inferred from homology"/>
<dbReference type="InterPro" id="IPR013324">
    <property type="entry name" value="RNA_pol_sigma_r3/r4-like"/>
</dbReference>
<evidence type="ECO:0000313" key="7">
    <source>
        <dbReference type="EMBL" id="ALZ85114.1"/>
    </source>
</evidence>
<dbReference type="GO" id="GO:0006352">
    <property type="term" value="P:DNA-templated transcription initiation"/>
    <property type="evidence" value="ECO:0007669"/>
    <property type="project" value="InterPro"/>
</dbReference>
<reference evidence="7 8" key="1">
    <citation type="submission" date="2016-01" db="EMBL/GenBank/DDBJ databases">
        <title>Annotation of Pseudomonas oryzihabitans USDA-ARS-USMARC-56511.</title>
        <authorList>
            <person name="Harhay G.P."/>
            <person name="Harhay D.M."/>
            <person name="Smith T.P.L."/>
            <person name="Bono J.L."/>
            <person name="Heaton M.P."/>
            <person name="Clawson M.L."/>
            <person name="Chitko-Mckown C.G."/>
            <person name="Capik S.F."/>
            <person name="DeDonder K.D."/>
            <person name="Apley M.D."/>
            <person name="Lubbers B.V."/>
            <person name="White B.J."/>
            <person name="Larson R.L."/>
        </authorList>
    </citation>
    <scope>NUCLEOTIDE SEQUENCE [LARGE SCALE GENOMIC DNA]</scope>
    <source>
        <strain evidence="7 8">USDA-ARS-USMARC-56511</strain>
    </source>
</reference>
<evidence type="ECO:0000256" key="4">
    <source>
        <dbReference type="ARBA" id="ARBA00023163"/>
    </source>
</evidence>
<evidence type="ECO:0000259" key="5">
    <source>
        <dbReference type="Pfam" id="PF04542"/>
    </source>
</evidence>
<evidence type="ECO:0008006" key="9">
    <source>
        <dbReference type="Google" id="ProtNLM"/>
    </source>
</evidence>